<dbReference type="InterPro" id="IPR029061">
    <property type="entry name" value="THDP-binding"/>
</dbReference>
<evidence type="ECO:0000259" key="1">
    <source>
        <dbReference type="Pfam" id="PF02775"/>
    </source>
</evidence>
<name>A0ABS6ZFX2_9ACTN</name>
<dbReference type="Pfam" id="PF02775">
    <property type="entry name" value="TPP_enzyme_C"/>
    <property type="match status" value="1"/>
</dbReference>
<accession>A0ABS6ZFX2</accession>
<dbReference type="EMBL" id="WTFF01000450">
    <property type="protein sequence ID" value="MBW5486660.1"/>
    <property type="molecule type" value="Genomic_DNA"/>
</dbReference>
<dbReference type="Proteomes" id="UP000812013">
    <property type="component" value="Unassembled WGS sequence"/>
</dbReference>
<dbReference type="InterPro" id="IPR011766">
    <property type="entry name" value="TPP_enzyme_TPP-bd"/>
</dbReference>
<reference evidence="2 3" key="1">
    <citation type="submission" date="2019-12" db="EMBL/GenBank/DDBJ databases">
        <title>Genome sequence of Streptomyces bambusae.</title>
        <authorList>
            <person name="Bansal K."/>
            <person name="Choksket S."/>
            <person name="Korpole S."/>
            <person name="Patil P.B."/>
        </authorList>
    </citation>
    <scope>NUCLEOTIDE SEQUENCE [LARGE SCALE GENOMIC DNA]</scope>
    <source>
        <strain evidence="2 3">SK60</strain>
    </source>
</reference>
<proteinExistence type="predicted"/>
<keyword evidence="3" id="KW-1185">Reference proteome</keyword>
<feature type="domain" description="Thiamine pyrophosphate enzyme TPP-binding" evidence="1">
    <location>
        <begin position="3"/>
        <end position="66"/>
    </location>
</feature>
<dbReference type="Gene3D" id="3.40.50.970">
    <property type="match status" value="1"/>
</dbReference>
<sequence>MFVSGDGGSPMPMGDFLTLVQYAPPVEVLPFANSSLGTAGWERPIFGRPPYGTPHRTPDFAAVAPETVAGCERSADKAVLDGGVGLVIRMARSDLRNVSWP</sequence>
<protein>
    <recommendedName>
        <fullName evidence="1">Thiamine pyrophosphate enzyme TPP-binding domain-containing protein</fullName>
    </recommendedName>
</protein>
<evidence type="ECO:0000313" key="2">
    <source>
        <dbReference type="EMBL" id="MBW5486660.1"/>
    </source>
</evidence>
<organism evidence="2 3">
    <name type="scientific">Streptomyces bambusae</name>
    <dbReference type="NCBI Taxonomy" id="1550616"/>
    <lineage>
        <taxon>Bacteria</taxon>
        <taxon>Bacillati</taxon>
        <taxon>Actinomycetota</taxon>
        <taxon>Actinomycetes</taxon>
        <taxon>Kitasatosporales</taxon>
        <taxon>Streptomycetaceae</taxon>
        <taxon>Streptomyces</taxon>
    </lineage>
</organism>
<gene>
    <name evidence="2" type="ORF">GPJ59_33645</name>
</gene>
<evidence type="ECO:0000313" key="3">
    <source>
        <dbReference type="Proteomes" id="UP000812013"/>
    </source>
</evidence>
<dbReference type="SUPFAM" id="SSF52518">
    <property type="entry name" value="Thiamin diphosphate-binding fold (THDP-binding)"/>
    <property type="match status" value="1"/>
</dbReference>
<comment type="caution">
    <text evidence="2">The sequence shown here is derived from an EMBL/GenBank/DDBJ whole genome shotgun (WGS) entry which is preliminary data.</text>
</comment>